<comment type="caution">
    <text evidence="2">The sequence shown here is derived from an EMBL/GenBank/DDBJ whole genome shotgun (WGS) entry which is preliminary data.</text>
</comment>
<dbReference type="GO" id="GO:0008168">
    <property type="term" value="F:methyltransferase activity"/>
    <property type="evidence" value="ECO:0007669"/>
    <property type="project" value="UniProtKB-KW"/>
</dbReference>
<dbReference type="InterPro" id="IPR029063">
    <property type="entry name" value="SAM-dependent_MTases_sf"/>
</dbReference>
<name>A0AAE0MXP0_9PEZI</name>
<organism evidence="2 3">
    <name type="scientific">Lasiosphaeria ovina</name>
    <dbReference type="NCBI Taxonomy" id="92902"/>
    <lineage>
        <taxon>Eukaryota</taxon>
        <taxon>Fungi</taxon>
        <taxon>Dikarya</taxon>
        <taxon>Ascomycota</taxon>
        <taxon>Pezizomycotina</taxon>
        <taxon>Sordariomycetes</taxon>
        <taxon>Sordariomycetidae</taxon>
        <taxon>Sordariales</taxon>
        <taxon>Lasiosphaeriaceae</taxon>
        <taxon>Lasiosphaeria</taxon>
    </lineage>
</organism>
<dbReference type="Pfam" id="PF13489">
    <property type="entry name" value="Methyltransf_23"/>
    <property type="match status" value="1"/>
</dbReference>
<dbReference type="Proteomes" id="UP001287356">
    <property type="component" value="Unassembled WGS sequence"/>
</dbReference>
<keyword evidence="2" id="KW-0489">Methyltransferase</keyword>
<comment type="similarity">
    <text evidence="1">Belongs to the methyltransferase superfamily. LaeA methyltransferase family.</text>
</comment>
<dbReference type="PANTHER" id="PTHR43591">
    <property type="entry name" value="METHYLTRANSFERASE"/>
    <property type="match status" value="1"/>
</dbReference>
<protein>
    <submittedName>
        <fullName evidence="2">S-adenosyl-L-methionine-dependent methyltransferase</fullName>
    </submittedName>
</protein>
<dbReference type="CDD" id="cd02440">
    <property type="entry name" value="AdoMet_MTases"/>
    <property type="match status" value="1"/>
</dbReference>
<dbReference type="SUPFAM" id="SSF53335">
    <property type="entry name" value="S-adenosyl-L-methionine-dependent methyltransferases"/>
    <property type="match status" value="1"/>
</dbReference>
<evidence type="ECO:0000256" key="1">
    <source>
        <dbReference type="ARBA" id="ARBA00038158"/>
    </source>
</evidence>
<keyword evidence="2" id="KW-0808">Transferase</keyword>
<dbReference type="PANTHER" id="PTHR43591:SF24">
    <property type="entry name" value="2-METHOXY-6-POLYPRENYL-1,4-BENZOQUINOL METHYLASE, MITOCHONDRIAL"/>
    <property type="match status" value="1"/>
</dbReference>
<evidence type="ECO:0000313" key="2">
    <source>
        <dbReference type="EMBL" id="KAK3360787.1"/>
    </source>
</evidence>
<reference evidence="2" key="2">
    <citation type="submission" date="2023-06" db="EMBL/GenBank/DDBJ databases">
        <authorList>
            <consortium name="Lawrence Berkeley National Laboratory"/>
            <person name="Haridas S."/>
            <person name="Hensen N."/>
            <person name="Bonometti L."/>
            <person name="Westerberg I."/>
            <person name="Brannstrom I.O."/>
            <person name="Guillou S."/>
            <person name="Cros-Aarteil S."/>
            <person name="Calhoun S."/>
            <person name="Kuo A."/>
            <person name="Mondo S."/>
            <person name="Pangilinan J."/>
            <person name="Riley R."/>
            <person name="Labutti K."/>
            <person name="Andreopoulos B."/>
            <person name="Lipzen A."/>
            <person name="Chen C."/>
            <person name="Yanf M."/>
            <person name="Daum C."/>
            <person name="Ng V."/>
            <person name="Clum A."/>
            <person name="Steindorff A."/>
            <person name="Ohm R."/>
            <person name="Martin F."/>
            <person name="Silar P."/>
            <person name="Natvig D."/>
            <person name="Lalanne C."/>
            <person name="Gautier V."/>
            <person name="Ament-Velasquez S.L."/>
            <person name="Kruys A."/>
            <person name="Hutchinson M.I."/>
            <person name="Powell A.J."/>
            <person name="Barry K."/>
            <person name="Miller A.N."/>
            <person name="Grigoriev I.V."/>
            <person name="Debuchy R."/>
            <person name="Gladieux P."/>
            <person name="Thoren M.H."/>
            <person name="Johannesson H."/>
        </authorList>
    </citation>
    <scope>NUCLEOTIDE SEQUENCE</scope>
    <source>
        <strain evidence="2">CBS 958.72</strain>
    </source>
</reference>
<dbReference type="GO" id="GO:0032259">
    <property type="term" value="P:methylation"/>
    <property type="evidence" value="ECO:0007669"/>
    <property type="project" value="UniProtKB-KW"/>
</dbReference>
<accession>A0AAE0MXP0</accession>
<dbReference type="Gene3D" id="3.40.50.150">
    <property type="entry name" value="Vaccinia Virus protein VP39"/>
    <property type="match status" value="1"/>
</dbReference>
<gene>
    <name evidence="2" type="ORF">B0T24DRAFT_653090</name>
</gene>
<proteinExistence type="inferred from homology"/>
<dbReference type="EMBL" id="JAULSN010000014">
    <property type="protein sequence ID" value="KAK3360787.1"/>
    <property type="molecule type" value="Genomic_DNA"/>
</dbReference>
<reference evidence="2" key="1">
    <citation type="journal article" date="2023" name="Mol. Phylogenet. Evol.">
        <title>Genome-scale phylogeny and comparative genomics of the fungal order Sordariales.</title>
        <authorList>
            <person name="Hensen N."/>
            <person name="Bonometti L."/>
            <person name="Westerberg I."/>
            <person name="Brannstrom I.O."/>
            <person name="Guillou S."/>
            <person name="Cros-Aarteil S."/>
            <person name="Calhoun S."/>
            <person name="Haridas S."/>
            <person name="Kuo A."/>
            <person name="Mondo S."/>
            <person name="Pangilinan J."/>
            <person name="Riley R."/>
            <person name="LaButti K."/>
            <person name="Andreopoulos B."/>
            <person name="Lipzen A."/>
            <person name="Chen C."/>
            <person name="Yan M."/>
            <person name="Daum C."/>
            <person name="Ng V."/>
            <person name="Clum A."/>
            <person name="Steindorff A."/>
            <person name="Ohm R.A."/>
            <person name="Martin F."/>
            <person name="Silar P."/>
            <person name="Natvig D.O."/>
            <person name="Lalanne C."/>
            <person name="Gautier V."/>
            <person name="Ament-Velasquez S.L."/>
            <person name="Kruys A."/>
            <person name="Hutchinson M.I."/>
            <person name="Powell A.J."/>
            <person name="Barry K."/>
            <person name="Miller A.N."/>
            <person name="Grigoriev I.V."/>
            <person name="Debuchy R."/>
            <person name="Gladieux P."/>
            <person name="Hiltunen Thoren M."/>
            <person name="Johannesson H."/>
        </authorList>
    </citation>
    <scope>NUCLEOTIDE SEQUENCE</scope>
    <source>
        <strain evidence="2">CBS 958.72</strain>
    </source>
</reference>
<dbReference type="AlphaFoldDB" id="A0AAE0MXP0"/>
<evidence type="ECO:0000313" key="3">
    <source>
        <dbReference type="Proteomes" id="UP001287356"/>
    </source>
</evidence>
<keyword evidence="3" id="KW-1185">Reference proteome</keyword>
<sequence>MADVTHEIWKKLFCGDLAVCPKKSGADRVLEVGTGTGIWAIEYAEKHEGAQVIGVDMSAVQPQWVPPNCSFEVDDAEEEWAWKSKFDFIFARSMIRSKHDWECLQDDLFPVCSDDGTVDGSNLLKWATYIIEATKKMGQSVTVAPQFKQMMEDAGFKGVVEVQHKWPTNHWPRDERYKEVGRWSCVVASEGLEGLSLALFKVLGWTVPETLTFLPEVGKDLRNVRIHGYWRVYTVYGQKPA</sequence>